<dbReference type="InterPro" id="IPR015077">
    <property type="entry name" value="DUF1858"/>
</dbReference>
<dbReference type="InterPro" id="IPR038062">
    <property type="entry name" value="ScdA-like_N_sf"/>
</dbReference>
<dbReference type="SUPFAM" id="SSF140683">
    <property type="entry name" value="SP0561-like"/>
    <property type="match status" value="1"/>
</dbReference>
<dbReference type="AlphaFoldDB" id="A0A0B8QLU3"/>
<reference evidence="2 3" key="1">
    <citation type="submission" date="2015-01" db="EMBL/GenBank/DDBJ databases">
        <title>Lactococcus lactis subsp.lactis JCM 5805 whole genome shotgun sequence.</title>
        <authorList>
            <person name="Fujii T."/>
            <person name="Tomita Y."/>
            <person name="Ikushima S."/>
            <person name="Fujiwara D."/>
        </authorList>
    </citation>
    <scope>NUCLEOTIDE SEQUENCE [LARGE SCALE GENOMIC DNA]</scope>
    <source>
        <strain evidence="2 3">JCM 5805</strain>
    </source>
</reference>
<organism evidence="2 3">
    <name type="scientific">Lactococcus lactis subsp. lactis</name>
    <name type="common">Streptococcus lactis</name>
    <dbReference type="NCBI Taxonomy" id="1360"/>
    <lineage>
        <taxon>Bacteria</taxon>
        <taxon>Bacillati</taxon>
        <taxon>Bacillota</taxon>
        <taxon>Bacilli</taxon>
        <taxon>Lactobacillales</taxon>
        <taxon>Streptococcaceae</taxon>
        <taxon>Lactococcus</taxon>
    </lineage>
</organism>
<dbReference type="Gene3D" id="1.10.3910.10">
    <property type="entry name" value="SP0561-like"/>
    <property type="match status" value="1"/>
</dbReference>
<sequence>MSKFFYKILTFEKEIRMIQLDINAKLYDLATEHPEIIDLMDGLGFHEIKMPGMLQTAGRMATIPMGAKMKHIDWDKIVIAFAEAGFEFSK</sequence>
<evidence type="ECO:0000313" key="3">
    <source>
        <dbReference type="Proteomes" id="UP000031847"/>
    </source>
</evidence>
<accession>A0A0B8QLU3</accession>
<evidence type="ECO:0000259" key="1">
    <source>
        <dbReference type="Pfam" id="PF08984"/>
    </source>
</evidence>
<dbReference type="Pfam" id="PF08984">
    <property type="entry name" value="DUF1858"/>
    <property type="match status" value="1"/>
</dbReference>
<evidence type="ECO:0000313" key="2">
    <source>
        <dbReference type="EMBL" id="GAM80930.1"/>
    </source>
</evidence>
<feature type="domain" description="DUF1858" evidence="1">
    <location>
        <begin position="21"/>
        <end position="78"/>
    </location>
</feature>
<dbReference type="Proteomes" id="UP000031847">
    <property type="component" value="Unassembled WGS sequence"/>
</dbReference>
<comment type="caution">
    <text evidence="2">The sequence shown here is derived from an EMBL/GenBank/DDBJ whole genome shotgun (WGS) entry which is preliminary data.</text>
</comment>
<gene>
    <name evidence="2" type="ORF">JCM5805K_2047</name>
</gene>
<proteinExistence type="predicted"/>
<name>A0A0B8QLU3_LACLL</name>
<dbReference type="EMBL" id="BBSI01000033">
    <property type="protein sequence ID" value="GAM80930.1"/>
    <property type="molecule type" value="Genomic_DNA"/>
</dbReference>
<protein>
    <submittedName>
        <fullName evidence="2">NADH:flavin oxidoreductases, Old Yellow Enzyme family</fullName>
    </submittedName>
</protein>